<evidence type="ECO:0000256" key="1">
    <source>
        <dbReference type="SAM" id="MobiDB-lite"/>
    </source>
</evidence>
<organism evidence="2 3">
    <name type="scientific">Exidia glandulosa HHB12029</name>
    <dbReference type="NCBI Taxonomy" id="1314781"/>
    <lineage>
        <taxon>Eukaryota</taxon>
        <taxon>Fungi</taxon>
        <taxon>Dikarya</taxon>
        <taxon>Basidiomycota</taxon>
        <taxon>Agaricomycotina</taxon>
        <taxon>Agaricomycetes</taxon>
        <taxon>Auriculariales</taxon>
        <taxon>Exidiaceae</taxon>
        <taxon>Exidia</taxon>
    </lineage>
</organism>
<gene>
    <name evidence="2" type="ORF">EXIGLDRAFT_769461</name>
</gene>
<dbReference type="AlphaFoldDB" id="A0A165HH07"/>
<sequence>MNFFQNSSVHAALRSIDDEAWNELMTWLVRTRYSSPANAERLAQRYEAGALPLSAPHQVYADEHEAWRSLDLSLPRACSPKSGGVGVAMPSTFASFLPPIPPSNSKSSSVFDAGPCTDERTTHVAYGSSRQQPWQQSYVSEDSTTRLSHPRISISPTEQRACPPGSTVNAYGDTPASTSPTILPVSKLVNPGSGYAMHHILFHDSQTVYPQPHVREPFFAQPPPCPVQSPSVPSNFKFTYQAPFPPLTPTGYPDSNDLPTTLTHCDVTITAETPCLSSTGLAHHHLSIAGAAPSSPVHVPSVVTREHYTDVSVQTQQVGFTAADRDNSPPAPTSAPVYQIYEDTSSEDSDSTDEAEARVRRTSSASRRVLRDSRRLLNSRSNG</sequence>
<name>A0A165HH07_EXIGL</name>
<evidence type="ECO:0000313" key="2">
    <source>
        <dbReference type="EMBL" id="KZV91960.1"/>
    </source>
</evidence>
<protein>
    <submittedName>
        <fullName evidence="2">Uncharacterized protein</fullName>
    </submittedName>
</protein>
<feature type="region of interest" description="Disordered" evidence="1">
    <location>
        <begin position="125"/>
        <end position="149"/>
    </location>
</feature>
<feature type="compositionally biased region" description="Acidic residues" evidence="1">
    <location>
        <begin position="344"/>
        <end position="354"/>
    </location>
</feature>
<proteinExistence type="predicted"/>
<reference evidence="2 3" key="1">
    <citation type="journal article" date="2016" name="Mol. Biol. Evol.">
        <title>Comparative Genomics of Early-Diverging Mushroom-Forming Fungi Provides Insights into the Origins of Lignocellulose Decay Capabilities.</title>
        <authorList>
            <person name="Nagy L.G."/>
            <person name="Riley R."/>
            <person name="Tritt A."/>
            <person name="Adam C."/>
            <person name="Daum C."/>
            <person name="Floudas D."/>
            <person name="Sun H."/>
            <person name="Yadav J.S."/>
            <person name="Pangilinan J."/>
            <person name="Larsson K.H."/>
            <person name="Matsuura K."/>
            <person name="Barry K."/>
            <person name="Labutti K."/>
            <person name="Kuo R."/>
            <person name="Ohm R.A."/>
            <person name="Bhattacharya S.S."/>
            <person name="Shirouzu T."/>
            <person name="Yoshinaga Y."/>
            <person name="Martin F.M."/>
            <person name="Grigoriev I.V."/>
            <person name="Hibbett D.S."/>
        </authorList>
    </citation>
    <scope>NUCLEOTIDE SEQUENCE [LARGE SCALE GENOMIC DNA]</scope>
    <source>
        <strain evidence="2 3">HHB12029</strain>
    </source>
</reference>
<feature type="region of interest" description="Disordered" evidence="1">
    <location>
        <begin position="321"/>
        <end position="383"/>
    </location>
</feature>
<feature type="compositionally biased region" description="Polar residues" evidence="1">
    <location>
        <begin position="128"/>
        <end position="147"/>
    </location>
</feature>
<evidence type="ECO:0000313" key="3">
    <source>
        <dbReference type="Proteomes" id="UP000077266"/>
    </source>
</evidence>
<keyword evidence="3" id="KW-1185">Reference proteome</keyword>
<dbReference type="InParanoid" id="A0A165HH07"/>
<accession>A0A165HH07</accession>
<dbReference type="Proteomes" id="UP000077266">
    <property type="component" value="Unassembled WGS sequence"/>
</dbReference>
<dbReference type="EMBL" id="KV426017">
    <property type="protein sequence ID" value="KZV91960.1"/>
    <property type="molecule type" value="Genomic_DNA"/>
</dbReference>